<comment type="caution">
    <text evidence="2">The sequence shown here is derived from an EMBL/GenBank/DDBJ whole genome shotgun (WGS) entry which is preliminary data.</text>
</comment>
<dbReference type="OMA" id="SHDITND"/>
<dbReference type="PANTHER" id="PTHR34828">
    <property type="entry name" value="TESTIS-EXPRESSED PROTEIN 45"/>
    <property type="match status" value="1"/>
</dbReference>
<reference evidence="2" key="1">
    <citation type="submission" date="2021-01" db="EMBL/GenBank/DDBJ databases">
        <authorList>
            <consortium name="Genoscope - CEA"/>
            <person name="William W."/>
        </authorList>
    </citation>
    <scope>NUCLEOTIDE SEQUENCE</scope>
</reference>
<evidence type="ECO:0000313" key="3">
    <source>
        <dbReference type="Proteomes" id="UP000688137"/>
    </source>
</evidence>
<dbReference type="AlphaFoldDB" id="A0A8S1N9U6"/>
<dbReference type="Proteomes" id="UP000688137">
    <property type="component" value="Unassembled WGS sequence"/>
</dbReference>
<dbReference type="PANTHER" id="PTHR34828:SF1">
    <property type="entry name" value="TESTIS-EXPRESSED PROTEIN 45"/>
    <property type="match status" value="1"/>
</dbReference>
<name>A0A8S1N9U6_PARPR</name>
<feature type="region of interest" description="Disordered" evidence="1">
    <location>
        <begin position="309"/>
        <end position="336"/>
    </location>
</feature>
<organism evidence="2 3">
    <name type="scientific">Paramecium primaurelia</name>
    <dbReference type="NCBI Taxonomy" id="5886"/>
    <lineage>
        <taxon>Eukaryota</taxon>
        <taxon>Sar</taxon>
        <taxon>Alveolata</taxon>
        <taxon>Ciliophora</taxon>
        <taxon>Intramacronucleata</taxon>
        <taxon>Oligohymenophorea</taxon>
        <taxon>Peniculida</taxon>
        <taxon>Parameciidae</taxon>
        <taxon>Paramecium</taxon>
    </lineage>
</organism>
<dbReference type="EMBL" id="CAJJDM010000083">
    <property type="protein sequence ID" value="CAD8088049.1"/>
    <property type="molecule type" value="Genomic_DNA"/>
</dbReference>
<gene>
    <name evidence="2" type="ORF">PPRIM_AZ9-3.1.T0800060</name>
</gene>
<accession>A0A8S1N9U6</accession>
<evidence type="ECO:0000256" key="1">
    <source>
        <dbReference type="SAM" id="MobiDB-lite"/>
    </source>
</evidence>
<keyword evidence="3" id="KW-1185">Reference proteome</keyword>
<evidence type="ECO:0000313" key="2">
    <source>
        <dbReference type="EMBL" id="CAD8088049.1"/>
    </source>
</evidence>
<feature type="compositionally biased region" description="Polar residues" evidence="1">
    <location>
        <begin position="309"/>
        <end position="320"/>
    </location>
</feature>
<dbReference type="InterPro" id="IPR028001">
    <property type="entry name" value="SAXO5"/>
</dbReference>
<protein>
    <submittedName>
        <fullName evidence="2">Uncharacterized protein</fullName>
    </submittedName>
</protein>
<proteinExistence type="predicted"/>
<sequence length="459" mass="52910">MQQLRSSHFQLGQTDQKNQFTSTMKMNFKGDKVNDQATGVGDQLNLRGVHFHLGESKPSYNTIFKTDFQGKQIGEPATLNEEKKNDLRTNHFVLGHQQAQQVSITRATYNEKPLQPGLQNEQEIQKNKMRSHHHNFAESSHKMMQTNYNQQYQPQQLEPKQDLAERARQLRVSNIFLGKEQVPMITAQQEDYSKKEGGAQASFKPGFQSTHFNFGNANPDFKTMNQEFFHQQEITSNPFAEENRQNLRATHFTLGKDNQPYQSEQMSHFRPHSENKINYINNTAALQGSHFTIGDPRFMNHKTQTFYNSTMKPPEQQQHSQARDQQMDRGSNFKIGTDNKQYRSEMQSNFKNPSGQPAQLSDKLLKDLRSSHFGLNDNFSKNTFMTTKQMEALNQQQGQPNKLDPQASANLRSHHFNLGQTKGDLISQTHDIHRPLIGKPNTLNQQQANNLRKHHFALS</sequence>